<evidence type="ECO:0000313" key="3">
    <source>
        <dbReference type="EMBL" id="TQL49198.1"/>
    </source>
</evidence>
<feature type="transmembrane region" description="Helical" evidence="2">
    <location>
        <begin position="12"/>
        <end position="29"/>
    </location>
</feature>
<organism evidence="3 4">
    <name type="scientific">Ornithinicoccus hortensis</name>
    <dbReference type="NCBI Taxonomy" id="82346"/>
    <lineage>
        <taxon>Bacteria</taxon>
        <taxon>Bacillati</taxon>
        <taxon>Actinomycetota</taxon>
        <taxon>Actinomycetes</taxon>
        <taxon>Micrococcales</taxon>
        <taxon>Intrasporangiaceae</taxon>
        <taxon>Ornithinicoccus</taxon>
    </lineage>
</organism>
<reference evidence="3 4" key="1">
    <citation type="submission" date="2019-06" db="EMBL/GenBank/DDBJ databases">
        <title>Sequencing the genomes of 1000 actinobacteria strains.</title>
        <authorList>
            <person name="Klenk H.-P."/>
        </authorList>
    </citation>
    <scope>NUCLEOTIDE SEQUENCE [LARGE SCALE GENOMIC DNA]</scope>
    <source>
        <strain evidence="3 4">DSM 12335</strain>
    </source>
</reference>
<keyword evidence="2" id="KW-1133">Transmembrane helix</keyword>
<dbReference type="Proteomes" id="UP000319516">
    <property type="component" value="Unassembled WGS sequence"/>
</dbReference>
<evidence type="ECO:0000256" key="1">
    <source>
        <dbReference type="SAM" id="MobiDB-lite"/>
    </source>
</evidence>
<name>A0A542YM87_9MICO</name>
<proteinExistence type="predicted"/>
<evidence type="ECO:0000313" key="4">
    <source>
        <dbReference type="Proteomes" id="UP000319516"/>
    </source>
</evidence>
<keyword evidence="2" id="KW-0472">Membrane</keyword>
<keyword evidence="4" id="KW-1185">Reference proteome</keyword>
<evidence type="ECO:0000256" key="2">
    <source>
        <dbReference type="SAM" id="Phobius"/>
    </source>
</evidence>
<protein>
    <submittedName>
        <fullName evidence="3">Uncharacterized protein</fullName>
    </submittedName>
</protein>
<feature type="region of interest" description="Disordered" evidence="1">
    <location>
        <begin position="35"/>
        <end position="60"/>
    </location>
</feature>
<accession>A0A542YM87</accession>
<gene>
    <name evidence="3" type="ORF">FB467_0263</name>
</gene>
<sequence>MEPALDPIWMGPIMIGFVGVWAGISMMILKDRTIDGQPAETPARNQPGAHRSREKQPAGR</sequence>
<dbReference type="AlphaFoldDB" id="A0A542YM87"/>
<keyword evidence="2" id="KW-0812">Transmembrane</keyword>
<dbReference type="EMBL" id="VFOP01000001">
    <property type="protein sequence ID" value="TQL49198.1"/>
    <property type="molecule type" value="Genomic_DNA"/>
</dbReference>
<dbReference type="RefSeq" id="WP_141783483.1">
    <property type="nucleotide sequence ID" value="NZ_BAAAIK010000003.1"/>
</dbReference>
<comment type="caution">
    <text evidence="3">The sequence shown here is derived from an EMBL/GenBank/DDBJ whole genome shotgun (WGS) entry which is preliminary data.</text>
</comment>